<keyword evidence="3 6" id="KW-0561">Oxygen transport</keyword>
<dbReference type="InterPro" id="IPR000971">
    <property type="entry name" value="Globin"/>
</dbReference>
<gene>
    <name evidence="8" type="ORF">CKO31_09605</name>
</gene>
<keyword evidence="1 6" id="KW-0813">Transport</keyword>
<name>A0ABS1CGE6_9GAMM</name>
<evidence type="ECO:0000256" key="5">
    <source>
        <dbReference type="ARBA" id="ARBA00023004"/>
    </source>
</evidence>
<evidence type="ECO:0000256" key="4">
    <source>
        <dbReference type="ARBA" id="ARBA00022723"/>
    </source>
</evidence>
<evidence type="ECO:0000256" key="3">
    <source>
        <dbReference type="ARBA" id="ARBA00022621"/>
    </source>
</evidence>
<evidence type="ECO:0000313" key="8">
    <source>
        <dbReference type="EMBL" id="MBK1630990.1"/>
    </source>
</evidence>
<dbReference type="Proteomes" id="UP000748752">
    <property type="component" value="Unassembled WGS sequence"/>
</dbReference>
<evidence type="ECO:0000313" key="9">
    <source>
        <dbReference type="Proteomes" id="UP000748752"/>
    </source>
</evidence>
<dbReference type="PANTHER" id="PTHR46458:SF1">
    <property type="entry name" value="GEO09476P1"/>
    <property type="match status" value="1"/>
</dbReference>
<feature type="domain" description="Globin" evidence="7">
    <location>
        <begin position="1"/>
        <end position="134"/>
    </location>
</feature>
<evidence type="ECO:0000256" key="2">
    <source>
        <dbReference type="ARBA" id="ARBA00022617"/>
    </source>
</evidence>
<proteinExistence type="inferred from homology"/>
<dbReference type="RefSeq" id="WP_200236468.1">
    <property type="nucleotide sequence ID" value="NZ_NRRV01000019.1"/>
</dbReference>
<dbReference type="InterPro" id="IPR050532">
    <property type="entry name" value="Globin-like_OT"/>
</dbReference>
<dbReference type="PROSITE" id="PS01033">
    <property type="entry name" value="GLOBIN"/>
    <property type="match status" value="1"/>
</dbReference>
<protein>
    <recommendedName>
        <fullName evidence="7">Globin domain-containing protein</fullName>
    </recommendedName>
</protein>
<keyword evidence="9" id="KW-1185">Reference proteome</keyword>
<dbReference type="Gene3D" id="1.10.490.10">
    <property type="entry name" value="Globins"/>
    <property type="match status" value="1"/>
</dbReference>
<accession>A0ABS1CGE6</accession>
<dbReference type="InterPro" id="IPR009050">
    <property type="entry name" value="Globin-like_sf"/>
</dbReference>
<evidence type="ECO:0000259" key="7">
    <source>
        <dbReference type="PROSITE" id="PS01033"/>
    </source>
</evidence>
<keyword evidence="5" id="KW-0408">Iron</keyword>
<sequence length="146" mass="16525">MTSEQIAAVRTSWEQLRPISEQTAFQLYTRLFELHPELQHLFKTDTREQGHKLLAMLDTAVASLEDFDTLSTDIRDLGDRHLAYGVRVEHYALFEDALHWALSHGLGERYTPDVATAWRALFGRLADTMRGHTAYAHGSTPQASAS</sequence>
<dbReference type="EMBL" id="NRRV01000019">
    <property type="protein sequence ID" value="MBK1630990.1"/>
    <property type="molecule type" value="Genomic_DNA"/>
</dbReference>
<comment type="caution">
    <text evidence="8">The sequence shown here is derived from an EMBL/GenBank/DDBJ whole genome shotgun (WGS) entry which is preliminary data.</text>
</comment>
<evidence type="ECO:0000256" key="1">
    <source>
        <dbReference type="ARBA" id="ARBA00022448"/>
    </source>
</evidence>
<dbReference type="Pfam" id="PF00042">
    <property type="entry name" value="Globin"/>
    <property type="match status" value="1"/>
</dbReference>
<dbReference type="SUPFAM" id="SSF46458">
    <property type="entry name" value="Globin-like"/>
    <property type="match status" value="1"/>
</dbReference>
<dbReference type="PANTHER" id="PTHR46458">
    <property type="entry name" value="BLR2807 PROTEIN"/>
    <property type="match status" value="1"/>
</dbReference>
<comment type="similarity">
    <text evidence="6">Belongs to the globin family.</text>
</comment>
<reference evidence="8 9" key="1">
    <citation type="journal article" date="2020" name="Microorganisms">
        <title>Osmotic Adaptation and Compatible Solute Biosynthesis of Phototrophic Bacteria as Revealed from Genome Analyses.</title>
        <authorList>
            <person name="Imhoff J.F."/>
            <person name="Rahn T."/>
            <person name="Kunzel S."/>
            <person name="Keller A."/>
            <person name="Neulinger S.C."/>
        </authorList>
    </citation>
    <scope>NUCLEOTIDE SEQUENCE [LARGE SCALE GENOMIC DNA]</scope>
    <source>
        <strain evidence="8 9">DSM 6210</strain>
    </source>
</reference>
<dbReference type="InterPro" id="IPR012292">
    <property type="entry name" value="Globin/Proto"/>
</dbReference>
<keyword evidence="4" id="KW-0479">Metal-binding</keyword>
<organism evidence="8 9">
    <name type="scientific">Thiohalocapsa halophila</name>
    <dbReference type="NCBI Taxonomy" id="69359"/>
    <lineage>
        <taxon>Bacteria</taxon>
        <taxon>Pseudomonadati</taxon>
        <taxon>Pseudomonadota</taxon>
        <taxon>Gammaproteobacteria</taxon>
        <taxon>Chromatiales</taxon>
        <taxon>Chromatiaceae</taxon>
        <taxon>Thiohalocapsa</taxon>
    </lineage>
</organism>
<keyword evidence="2 6" id="KW-0349">Heme</keyword>
<evidence type="ECO:0000256" key="6">
    <source>
        <dbReference type="RuleBase" id="RU000356"/>
    </source>
</evidence>